<name>A0ACB7TCB9_HYAAI</name>
<gene>
    <name evidence="1" type="ORF">HPB50_007466</name>
</gene>
<organism evidence="1 2">
    <name type="scientific">Hyalomma asiaticum</name>
    <name type="common">Tick</name>
    <dbReference type="NCBI Taxonomy" id="266040"/>
    <lineage>
        <taxon>Eukaryota</taxon>
        <taxon>Metazoa</taxon>
        <taxon>Ecdysozoa</taxon>
        <taxon>Arthropoda</taxon>
        <taxon>Chelicerata</taxon>
        <taxon>Arachnida</taxon>
        <taxon>Acari</taxon>
        <taxon>Parasitiformes</taxon>
        <taxon>Ixodida</taxon>
        <taxon>Ixodoidea</taxon>
        <taxon>Ixodidae</taxon>
        <taxon>Hyalomminae</taxon>
        <taxon>Hyalomma</taxon>
    </lineage>
</organism>
<protein>
    <submittedName>
        <fullName evidence="1">Uncharacterized protein</fullName>
    </submittedName>
</protein>
<evidence type="ECO:0000313" key="2">
    <source>
        <dbReference type="Proteomes" id="UP000821845"/>
    </source>
</evidence>
<keyword evidence="2" id="KW-1185">Reference proteome</keyword>
<proteinExistence type="predicted"/>
<evidence type="ECO:0000313" key="1">
    <source>
        <dbReference type="EMBL" id="KAH6945167.1"/>
    </source>
</evidence>
<dbReference type="Proteomes" id="UP000821845">
    <property type="component" value="Chromosome 1"/>
</dbReference>
<accession>A0ACB7TCB9</accession>
<dbReference type="EMBL" id="CM023481">
    <property type="protein sequence ID" value="KAH6945167.1"/>
    <property type="molecule type" value="Genomic_DNA"/>
</dbReference>
<sequence>MEPFLYRLELCTGRISEPEPGPGPLTLSKALPSPTAKGCEPARPGPTYENTIPGPARPGFSTVIKVVHFCRQMALVIKMKEESRRHQEAKKQRNQQMAETIKQSCQSENRICSLEAQNRTKDSVLKRRHEEMAALRPEARPKSQGVAGRAPQLNPAVRKGLASPGAGKQRWQALEENSLLTDQSKSEVQELEAIAKQAEASNAMHQNLLQHTVNQMQPEPLAPPGAKAASGRGCIWSEEPGV</sequence>
<comment type="caution">
    <text evidence="1">The sequence shown here is derived from an EMBL/GenBank/DDBJ whole genome shotgun (WGS) entry which is preliminary data.</text>
</comment>
<reference evidence="1" key="1">
    <citation type="submission" date="2020-05" db="EMBL/GenBank/DDBJ databases">
        <title>Large-scale comparative analyses of tick genomes elucidate their genetic diversity and vector capacities.</title>
        <authorList>
            <person name="Jia N."/>
            <person name="Wang J."/>
            <person name="Shi W."/>
            <person name="Du L."/>
            <person name="Sun Y."/>
            <person name="Zhan W."/>
            <person name="Jiang J."/>
            <person name="Wang Q."/>
            <person name="Zhang B."/>
            <person name="Ji P."/>
            <person name="Sakyi L.B."/>
            <person name="Cui X."/>
            <person name="Yuan T."/>
            <person name="Jiang B."/>
            <person name="Yang W."/>
            <person name="Lam T.T.-Y."/>
            <person name="Chang Q."/>
            <person name="Ding S."/>
            <person name="Wang X."/>
            <person name="Zhu J."/>
            <person name="Ruan X."/>
            <person name="Zhao L."/>
            <person name="Wei J."/>
            <person name="Que T."/>
            <person name="Du C."/>
            <person name="Cheng J."/>
            <person name="Dai P."/>
            <person name="Han X."/>
            <person name="Huang E."/>
            <person name="Gao Y."/>
            <person name="Liu J."/>
            <person name="Shao H."/>
            <person name="Ye R."/>
            <person name="Li L."/>
            <person name="Wei W."/>
            <person name="Wang X."/>
            <person name="Wang C."/>
            <person name="Yang T."/>
            <person name="Huo Q."/>
            <person name="Li W."/>
            <person name="Guo W."/>
            <person name="Chen H."/>
            <person name="Zhou L."/>
            <person name="Ni X."/>
            <person name="Tian J."/>
            <person name="Zhou Y."/>
            <person name="Sheng Y."/>
            <person name="Liu T."/>
            <person name="Pan Y."/>
            <person name="Xia L."/>
            <person name="Li J."/>
            <person name="Zhao F."/>
            <person name="Cao W."/>
        </authorList>
    </citation>
    <scope>NUCLEOTIDE SEQUENCE</scope>
    <source>
        <strain evidence="1">Hyas-2018</strain>
    </source>
</reference>